<comment type="caution">
    <text evidence="1">The sequence shown here is derived from an EMBL/GenBank/DDBJ whole genome shotgun (WGS) entry which is preliminary data.</text>
</comment>
<dbReference type="EMBL" id="JAODUP010000273">
    <property type="protein sequence ID" value="KAK2154239.1"/>
    <property type="molecule type" value="Genomic_DNA"/>
</dbReference>
<reference evidence="1" key="1">
    <citation type="journal article" date="2023" name="Mol. Biol. Evol.">
        <title>Third-Generation Sequencing Reveals the Adaptive Role of the Epigenome in Three Deep-Sea Polychaetes.</title>
        <authorList>
            <person name="Perez M."/>
            <person name="Aroh O."/>
            <person name="Sun Y."/>
            <person name="Lan Y."/>
            <person name="Juniper S.K."/>
            <person name="Young C.R."/>
            <person name="Angers B."/>
            <person name="Qian P.Y."/>
        </authorList>
    </citation>
    <scope>NUCLEOTIDE SEQUENCE</scope>
    <source>
        <strain evidence="1">P08H-3</strain>
    </source>
</reference>
<protein>
    <submittedName>
        <fullName evidence="1">Uncharacterized protein</fullName>
    </submittedName>
</protein>
<gene>
    <name evidence="1" type="ORF">LSH36_273g00000</name>
</gene>
<accession>A0AAD9N4Q9</accession>
<organism evidence="1 2">
    <name type="scientific">Paralvinella palmiformis</name>
    <dbReference type="NCBI Taxonomy" id="53620"/>
    <lineage>
        <taxon>Eukaryota</taxon>
        <taxon>Metazoa</taxon>
        <taxon>Spiralia</taxon>
        <taxon>Lophotrochozoa</taxon>
        <taxon>Annelida</taxon>
        <taxon>Polychaeta</taxon>
        <taxon>Sedentaria</taxon>
        <taxon>Canalipalpata</taxon>
        <taxon>Terebellida</taxon>
        <taxon>Terebelliformia</taxon>
        <taxon>Alvinellidae</taxon>
        <taxon>Paralvinella</taxon>
    </lineage>
</organism>
<sequence length="46" mass="5237">MKHTRILNASPTLFDNIYILTKCSSFIQSTILTLDISDHLPIMICN</sequence>
<evidence type="ECO:0000313" key="1">
    <source>
        <dbReference type="EMBL" id="KAK2154239.1"/>
    </source>
</evidence>
<proteinExistence type="predicted"/>
<dbReference type="AlphaFoldDB" id="A0AAD9N4Q9"/>
<dbReference type="Proteomes" id="UP001208570">
    <property type="component" value="Unassembled WGS sequence"/>
</dbReference>
<keyword evidence="2" id="KW-1185">Reference proteome</keyword>
<name>A0AAD9N4Q9_9ANNE</name>
<evidence type="ECO:0000313" key="2">
    <source>
        <dbReference type="Proteomes" id="UP001208570"/>
    </source>
</evidence>